<dbReference type="Pfam" id="PF13689">
    <property type="entry name" value="DUF4154"/>
    <property type="match status" value="1"/>
</dbReference>
<evidence type="ECO:0000313" key="3">
    <source>
        <dbReference type="Proteomes" id="UP000243053"/>
    </source>
</evidence>
<dbReference type="Proteomes" id="UP000243053">
    <property type="component" value="Unassembled WGS sequence"/>
</dbReference>
<evidence type="ECO:0000313" key="2">
    <source>
        <dbReference type="EMBL" id="OUR78426.1"/>
    </source>
</evidence>
<gene>
    <name evidence="2" type="ORF">A9Q75_13520</name>
</gene>
<reference evidence="3" key="1">
    <citation type="journal article" date="2017" name="Proc. Natl. Acad. Sci. U.S.A.">
        <title>Simulation of Deepwater Horizon oil plume reveals substrate specialization within a complex community of hydrocarbon degraders.</title>
        <authorList>
            <person name="Hu P."/>
            <person name="Dubinsky E.A."/>
            <person name="Probst A.J."/>
            <person name="Wang J."/>
            <person name="Sieber C.M.K."/>
            <person name="Tom L.M."/>
            <person name="Gardinali P."/>
            <person name="Banfield J.F."/>
            <person name="Atlas R.M."/>
            <person name="Andersen G.L."/>
        </authorList>
    </citation>
    <scope>NUCLEOTIDE SEQUENCE [LARGE SCALE GENOMIC DNA]</scope>
</reference>
<evidence type="ECO:0000256" key="1">
    <source>
        <dbReference type="SAM" id="SignalP"/>
    </source>
</evidence>
<comment type="caution">
    <text evidence="2">The sequence shown here is derived from an EMBL/GenBank/DDBJ whole genome shotgun (WGS) entry which is preliminary data.</text>
</comment>
<protein>
    <recommendedName>
        <fullName evidence="4">DUF4154 domain-containing protein</fullName>
    </recommendedName>
</protein>
<dbReference type="InterPro" id="IPR025293">
    <property type="entry name" value="YfiR/HmsC-like"/>
</dbReference>
<proteinExistence type="predicted"/>
<sequence>MIFNKAQLMTYRVVLIILFTVCASFHTNAQTSQREYALKAGLMYYFALYSQNSDSVLTDISHYVICSSSQPFVEVAEKTLAHKKIRQRDVKVQYIQSLLPDSEPCHIIFFDNQQSYSQYQASHNNNPRNAMLIGDIPHFIDLGGHINFIRIGGKIRFEIAPEQLQAKGIKVSSKVIRLGKVKMRNNS</sequence>
<evidence type="ECO:0008006" key="4">
    <source>
        <dbReference type="Google" id="ProtNLM"/>
    </source>
</evidence>
<keyword evidence="1" id="KW-0732">Signal</keyword>
<dbReference type="AlphaFoldDB" id="A0A1Y5EAG5"/>
<accession>A0A1Y5EAG5</accession>
<organism evidence="2 3">
    <name type="scientific">Colwellia psychrerythraea</name>
    <name type="common">Vibrio psychroerythus</name>
    <dbReference type="NCBI Taxonomy" id="28229"/>
    <lineage>
        <taxon>Bacteria</taxon>
        <taxon>Pseudomonadati</taxon>
        <taxon>Pseudomonadota</taxon>
        <taxon>Gammaproteobacteria</taxon>
        <taxon>Alteromonadales</taxon>
        <taxon>Colwelliaceae</taxon>
        <taxon>Colwellia</taxon>
    </lineage>
</organism>
<feature type="chain" id="PRO_5012079597" description="DUF4154 domain-containing protein" evidence="1">
    <location>
        <begin position="30"/>
        <end position="187"/>
    </location>
</feature>
<name>A0A1Y5EAG5_COLPS</name>
<feature type="signal peptide" evidence="1">
    <location>
        <begin position="1"/>
        <end position="29"/>
    </location>
</feature>
<dbReference type="EMBL" id="MAAF01000081">
    <property type="protein sequence ID" value="OUR78426.1"/>
    <property type="molecule type" value="Genomic_DNA"/>
</dbReference>